<accession>A0A1G9VHH4</accession>
<sequence length="323" mass="35746">MREFAFEQRLCVCLERAVDGVLARQLGGGVHSARRVLDVVLVEPGPAFDDRAAITERTIPHRAIESDVGRGRSRDWRGAFDLPAERAQGIVERAVDVGFFERDPPAGAEHVRRACRYPDGWFDRLVAVENKPDLGTPGDLETQLLKDVRLGLVDEVVLATASHVTRAHLNRIPEAVGVWRFDPETLERTVVREPRPLDVDAYGTEIVEEHPGWTEVHVATPTAKERARRRLAERAYGKGWRVDEFPGCARVRDEAVAGGGGLPHCEWKGRVVDPGNECDPDCPGFEEGESPSVDVSGERDRRTGWVAEPDGLASRQAGLDRFG</sequence>
<dbReference type="AlphaFoldDB" id="A0A1G9VHH4"/>
<keyword evidence="3" id="KW-1185">Reference proteome</keyword>
<name>A0A1G9VHH4_9EURY</name>
<protein>
    <submittedName>
        <fullName evidence="2">Uncharacterized protein</fullName>
    </submittedName>
</protein>
<evidence type="ECO:0000313" key="2">
    <source>
        <dbReference type="EMBL" id="SDM71589.1"/>
    </source>
</evidence>
<dbReference type="RefSeq" id="WP_089732320.1">
    <property type="nucleotide sequence ID" value="NZ_FNIA01000006.1"/>
</dbReference>
<dbReference type="Proteomes" id="UP000199370">
    <property type="component" value="Unassembled WGS sequence"/>
</dbReference>
<evidence type="ECO:0000313" key="3">
    <source>
        <dbReference type="Proteomes" id="UP000199370"/>
    </source>
</evidence>
<dbReference type="InterPro" id="IPR043901">
    <property type="entry name" value="DUF5787"/>
</dbReference>
<feature type="region of interest" description="Disordered" evidence="1">
    <location>
        <begin position="279"/>
        <end position="323"/>
    </location>
</feature>
<feature type="compositionally biased region" description="Acidic residues" evidence="1">
    <location>
        <begin position="279"/>
        <end position="289"/>
    </location>
</feature>
<dbReference type="OrthoDB" id="211869at2157"/>
<dbReference type="Pfam" id="PF19100">
    <property type="entry name" value="DUF5787"/>
    <property type="match status" value="1"/>
</dbReference>
<reference evidence="2 3" key="1">
    <citation type="submission" date="2016-10" db="EMBL/GenBank/DDBJ databases">
        <authorList>
            <person name="de Groot N.N."/>
        </authorList>
    </citation>
    <scope>NUCLEOTIDE SEQUENCE [LARGE SCALE GENOMIC DNA]</scope>
    <source>
        <strain evidence="3">EB21,IBRC-M 10013,KCTC 4048</strain>
    </source>
</reference>
<dbReference type="STRING" id="996166.SAMN05192554_106116"/>
<proteinExistence type="predicted"/>
<evidence type="ECO:0000256" key="1">
    <source>
        <dbReference type="SAM" id="MobiDB-lite"/>
    </source>
</evidence>
<dbReference type="EMBL" id="FNIA01000006">
    <property type="protein sequence ID" value="SDM71589.1"/>
    <property type="molecule type" value="Genomic_DNA"/>
</dbReference>
<organism evidence="2 3">
    <name type="scientific">Haloarchaeobius iranensis</name>
    <dbReference type="NCBI Taxonomy" id="996166"/>
    <lineage>
        <taxon>Archaea</taxon>
        <taxon>Methanobacteriati</taxon>
        <taxon>Methanobacteriota</taxon>
        <taxon>Stenosarchaea group</taxon>
        <taxon>Halobacteria</taxon>
        <taxon>Halobacteriales</taxon>
        <taxon>Halorubellaceae</taxon>
        <taxon>Haloarchaeobius</taxon>
    </lineage>
</organism>
<gene>
    <name evidence="2" type="ORF">SAMN05192554_106116</name>
</gene>